<dbReference type="VEuPathDB" id="GiardiaDB:SS50377_21003"/>
<reference evidence="1 2" key="1">
    <citation type="journal article" date="2014" name="PLoS Genet.">
        <title>The Genome of Spironucleus salmonicida Highlights a Fish Pathogen Adapted to Fluctuating Environments.</title>
        <authorList>
            <person name="Xu F."/>
            <person name="Jerlstrom-Hultqvist J."/>
            <person name="Einarsson E."/>
            <person name="Astvaldsson A."/>
            <person name="Svard S.G."/>
            <person name="Andersson J.O."/>
        </authorList>
    </citation>
    <scope>NUCLEOTIDE SEQUENCE</scope>
    <source>
        <strain evidence="2">ATCC 50377</strain>
    </source>
</reference>
<sequence length="473" mass="54991">MLDDRASHSILWCLQQMLPLNELEGITRIESSKLQEARQLVTKANLQGELADQRLIFAYKLLLWNIDSIIQIPSQEMMKSCGFCSNWVNIEGFNSKIINSCQYIEFVDYFINNFHIIFPQTKLELHNLKSVLKSSGKFYKEVLDRHVTLVLFQLYREKHQSQFLIHDLSSRISESLIQLSYSKSLDDVKENSNDLQQLLFVTKQFLGFINRANESKINVASIDFQAIIQLLLENMSTIVLFPVENQLQQHDEIVNSFLTITEMLMDILYSAAQMQNSSFMPCQMEKDTPQDSQINYFYCRKSVLVQVLDTFSVVIQQFKGDIYIQDIIVLLSSNFQVLVHQMYLSQWAHVSKQDKEVVKELYCGQCKFILKLVQQNNLNNYFIIISFLDLALCLFSSKVVFLDKLFMEILINIIIQTKQSGLIQKSISIITLLFKQKCVVQYTRSHFKQFQGQINCPQSVTDMICAIQQVVFI</sequence>
<accession>V6LGL3</accession>
<name>V6LGL3_9EUKA</name>
<organism evidence="1">
    <name type="scientific">Spironucleus salmonicida</name>
    <dbReference type="NCBI Taxonomy" id="348837"/>
    <lineage>
        <taxon>Eukaryota</taxon>
        <taxon>Metamonada</taxon>
        <taxon>Diplomonadida</taxon>
        <taxon>Hexamitidae</taxon>
        <taxon>Hexamitinae</taxon>
        <taxon>Spironucleus</taxon>
    </lineage>
</organism>
<gene>
    <name evidence="1" type="ORF">SS50377_16714</name>
    <name evidence="2" type="ORF">SS50377_21003</name>
</gene>
<evidence type="ECO:0000313" key="1">
    <source>
        <dbReference type="EMBL" id="EST43670.1"/>
    </source>
</evidence>
<proteinExistence type="predicted"/>
<evidence type="ECO:0000313" key="3">
    <source>
        <dbReference type="Proteomes" id="UP000018208"/>
    </source>
</evidence>
<keyword evidence="3" id="KW-1185">Reference proteome</keyword>
<dbReference type="Proteomes" id="UP000018208">
    <property type="component" value="Unassembled WGS sequence"/>
</dbReference>
<dbReference type="AlphaFoldDB" id="V6LGL3"/>
<dbReference type="EMBL" id="AUWU02000001">
    <property type="protein sequence ID" value="KAH0577649.1"/>
    <property type="molecule type" value="Genomic_DNA"/>
</dbReference>
<reference evidence="2" key="2">
    <citation type="submission" date="2020-12" db="EMBL/GenBank/DDBJ databases">
        <title>New Spironucleus salmonicida genome in near-complete chromosomes.</title>
        <authorList>
            <person name="Xu F."/>
            <person name="Kurt Z."/>
            <person name="Jimenez-Gonzalez A."/>
            <person name="Astvaldsson A."/>
            <person name="Andersson J.O."/>
            <person name="Svard S.G."/>
        </authorList>
    </citation>
    <scope>NUCLEOTIDE SEQUENCE</scope>
    <source>
        <strain evidence="2">ATCC 50377</strain>
    </source>
</reference>
<protein>
    <submittedName>
        <fullName evidence="1">Uncharacterized protein</fullName>
    </submittedName>
</protein>
<evidence type="ECO:0000313" key="2">
    <source>
        <dbReference type="EMBL" id="KAH0577649.1"/>
    </source>
</evidence>
<dbReference type="EMBL" id="KI546135">
    <property type="protein sequence ID" value="EST43670.1"/>
    <property type="molecule type" value="Genomic_DNA"/>
</dbReference>